<gene>
    <name evidence="1" type="ORF">F0L46_12625</name>
</gene>
<dbReference type="EMBL" id="VUOA01000022">
    <property type="protein sequence ID" value="KAA2236831.1"/>
    <property type="molecule type" value="Genomic_DNA"/>
</dbReference>
<keyword evidence="2" id="KW-1185">Reference proteome</keyword>
<dbReference type="Proteomes" id="UP000323142">
    <property type="component" value="Unassembled WGS sequence"/>
</dbReference>
<name>A0A5B2VCP8_9HYPH</name>
<evidence type="ECO:0000313" key="1">
    <source>
        <dbReference type="EMBL" id="KAA2236831.1"/>
    </source>
</evidence>
<dbReference type="PIRSF" id="PIRSF012608">
    <property type="entry name" value="UCP012608"/>
    <property type="match status" value="1"/>
</dbReference>
<evidence type="ECO:0000313" key="2">
    <source>
        <dbReference type="Proteomes" id="UP000323142"/>
    </source>
</evidence>
<organism evidence="1 2">
    <name type="scientific">Salinarimonas soli</name>
    <dbReference type="NCBI Taxonomy" id="1638099"/>
    <lineage>
        <taxon>Bacteria</taxon>
        <taxon>Pseudomonadati</taxon>
        <taxon>Pseudomonadota</taxon>
        <taxon>Alphaproteobacteria</taxon>
        <taxon>Hyphomicrobiales</taxon>
        <taxon>Salinarimonadaceae</taxon>
        <taxon>Salinarimonas</taxon>
    </lineage>
</organism>
<proteinExistence type="predicted"/>
<sequence>MERVRDAFRRQAVACRTLGSPFTALVCDLLAERLDEGSAFGRRILAWPGDPVADALALRAAGTLHALARSGRDPALARAYPPDAGSADVLWEAIHGAVAAHDEALAAGLDSPPQTNEVKRCAALLGGCLVVAARTGRPLDLLEIGSSAGLNLALDRYRYDLGSSAWGHSASPVLIRSDWRGDTPPLDAPLTIASRWGCDIRPLDPASPTDRERLLSYIWPDQADRLATTAAALGHAAGAGWRVDRADAADWIEARLAEEPVPGRARVIMHSIVWQYLPEAVQSRISASIEAAAARATPDAPLAWLRMEADGAGEGAGLRLTLWPDSRDEPLGRADFHGRWVAWAVGRS</sequence>
<accession>A0A5B2VCP8</accession>
<dbReference type="InterPro" id="IPR011200">
    <property type="entry name" value="UCP012608"/>
</dbReference>
<comment type="caution">
    <text evidence="1">The sequence shown here is derived from an EMBL/GenBank/DDBJ whole genome shotgun (WGS) entry which is preliminary data.</text>
</comment>
<dbReference type="RefSeq" id="WP_149818021.1">
    <property type="nucleotide sequence ID" value="NZ_VUOA01000022.1"/>
</dbReference>
<dbReference type="OrthoDB" id="7666987at2"/>
<protein>
    <submittedName>
        <fullName evidence="1">DUF2332 family protein</fullName>
    </submittedName>
</protein>
<dbReference type="AlphaFoldDB" id="A0A5B2VCP8"/>
<reference evidence="1 2" key="2">
    <citation type="submission" date="2019-09" db="EMBL/GenBank/DDBJ databases">
        <authorList>
            <person name="Jin C."/>
        </authorList>
    </citation>
    <scope>NUCLEOTIDE SEQUENCE [LARGE SCALE GENOMIC DNA]</scope>
    <source>
        <strain evidence="1 2">BN140002</strain>
    </source>
</reference>
<dbReference type="Pfam" id="PF10094">
    <property type="entry name" value="DUF2332"/>
    <property type="match status" value="1"/>
</dbReference>
<reference evidence="1 2" key="1">
    <citation type="submission" date="2019-09" db="EMBL/GenBank/DDBJ databases">
        <title>Salinarimonas rosea gen. nov., sp. nov., a new member of the a-2 subgroup of the Proteobacteria.</title>
        <authorList>
            <person name="Liu J."/>
        </authorList>
    </citation>
    <scope>NUCLEOTIDE SEQUENCE [LARGE SCALE GENOMIC DNA]</scope>
    <source>
        <strain evidence="1 2">BN140002</strain>
    </source>
</reference>